<dbReference type="PANTHER" id="PTHR22773">
    <property type="entry name" value="NADH DEHYDROGENASE"/>
    <property type="match status" value="1"/>
</dbReference>
<keyword evidence="5" id="KW-1003">Cell membrane</keyword>
<evidence type="ECO:0000256" key="6">
    <source>
        <dbReference type="RuleBase" id="RU000320"/>
    </source>
</evidence>
<keyword evidence="5" id="KW-0874">Quinone</keyword>
<proteinExistence type="inferred from homology"/>
<dbReference type="Pfam" id="PF00361">
    <property type="entry name" value="Proton_antipo_M"/>
    <property type="match status" value="1"/>
</dbReference>
<feature type="transmembrane region" description="Helical" evidence="5">
    <location>
        <begin position="71"/>
        <end position="88"/>
    </location>
</feature>
<gene>
    <name evidence="5" type="primary">nuoN</name>
    <name evidence="8" type="ORF">GBA65_21400</name>
</gene>
<protein>
    <recommendedName>
        <fullName evidence="5">NADH-quinone oxidoreductase subunit N</fullName>
        <ecNumber evidence="5">7.1.1.-</ecNumber>
    </recommendedName>
    <alternativeName>
        <fullName evidence="5">NADH dehydrogenase I subunit N</fullName>
    </alternativeName>
    <alternativeName>
        <fullName evidence="5">NDH-1 subunit N</fullName>
    </alternativeName>
</protein>
<feature type="transmembrane region" description="Helical" evidence="5">
    <location>
        <begin position="100"/>
        <end position="117"/>
    </location>
</feature>
<comment type="subcellular location">
    <subcellularLocation>
        <location evidence="5">Cell membrane</location>
        <topology evidence="5">Multi-pass membrane protein</topology>
    </subcellularLocation>
    <subcellularLocation>
        <location evidence="1">Endomembrane system</location>
        <topology evidence="1">Multi-pass membrane protein</topology>
    </subcellularLocation>
    <subcellularLocation>
        <location evidence="6">Membrane</location>
        <topology evidence="6">Multi-pass membrane protein</topology>
    </subcellularLocation>
</comment>
<name>A0A6G8Q4C2_9ACTN</name>
<dbReference type="InterPro" id="IPR001750">
    <property type="entry name" value="ND/Mrp_TM"/>
</dbReference>
<sequence length="453" mass="46589">MAQDLALLAPEIAVLLTAVGALVFEMLRLPKVSLPFTVIGLLVAAGLTVPLLGTETTVFSETFRVDALSEWAKLVLLPATVLCVVLSYPEVKDTDREGTVYVLFSMTALGALVLAGAGDVMFLVIGVLLSSVGSFPLVAYPRDDRATEAGMKYFVFGSVALAVMIFGITYWFGATGSTLISDLPRLSGAPLAAVFGLVAALVGLGYKASLVPFHFWAPDAYDGGPVSVAAFLSVVPKTGAIFAIAQIARDLPAGASGWPLAVAALAVLSMTYGNLAALVQENVVRLLAYSAIAQSGYFLLGVVAVGESGLAVSSLVVFAAAYAAMNIGAFAVVALAGRDLRDFAGLGRSRPAAGAAMVVFLISLVGIPPLGGFVGKFLLFGAAIDAGFAWLAIVGILNSVVSLAVYLRIVVSMYGRAKEAPVSPRPVAAVWVTALVFTVGVGLAAQVLLGRVA</sequence>
<dbReference type="Proteomes" id="UP000502706">
    <property type="component" value="Plasmid unnamed1"/>
</dbReference>
<comment type="function">
    <text evidence="5">NDH-1 shuttles electrons from NADH, via FMN and iron-sulfur (Fe-S) centers, to quinones in the respiratory chain. The immediate electron acceptor for the enzyme in this species is believed to be a menaquinone. Couples the redox reaction to proton translocation (for every two electrons transferred, four hydrogen ions are translocated across the cytoplasmic membrane), and thus conserves the redox energy in a proton gradient.</text>
</comment>
<dbReference type="GO" id="GO:0012505">
    <property type="term" value="C:endomembrane system"/>
    <property type="evidence" value="ECO:0007669"/>
    <property type="project" value="UniProtKB-SubCell"/>
</dbReference>
<evidence type="ECO:0000256" key="4">
    <source>
        <dbReference type="ARBA" id="ARBA00023136"/>
    </source>
</evidence>
<feature type="transmembrane region" description="Helical" evidence="5">
    <location>
        <begin position="34"/>
        <end position="51"/>
    </location>
</feature>
<dbReference type="GO" id="GO:0005886">
    <property type="term" value="C:plasma membrane"/>
    <property type="evidence" value="ECO:0007669"/>
    <property type="project" value="UniProtKB-SubCell"/>
</dbReference>
<dbReference type="GO" id="GO:0050136">
    <property type="term" value="F:NADH dehydrogenase (quinone) (non-electrogenic) activity"/>
    <property type="evidence" value="ECO:0007669"/>
    <property type="project" value="UniProtKB-UniRule"/>
</dbReference>
<keyword evidence="9" id="KW-1185">Reference proteome</keyword>
<keyword evidence="5" id="KW-0520">NAD</keyword>
<organism evidence="8 9">
    <name type="scientific">Rubrobacter marinus</name>
    <dbReference type="NCBI Taxonomy" id="2653852"/>
    <lineage>
        <taxon>Bacteria</taxon>
        <taxon>Bacillati</taxon>
        <taxon>Actinomycetota</taxon>
        <taxon>Rubrobacteria</taxon>
        <taxon>Rubrobacterales</taxon>
        <taxon>Rubrobacteraceae</taxon>
        <taxon>Rubrobacter</taxon>
    </lineage>
</organism>
<reference evidence="8 9" key="1">
    <citation type="submission" date="2019-10" db="EMBL/GenBank/DDBJ databases">
        <title>Rubrobacter sp nov SCSIO 52915 isolated from a deep-sea sediment in the South China Sea.</title>
        <authorList>
            <person name="Chen R.W."/>
        </authorList>
    </citation>
    <scope>NUCLEOTIDE SEQUENCE [LARGE SCALE GENOMIC DNA]</scope>
    <source>
        <strain evidence="8 9">SCSIO 52915</strain>
        <plasmid evidence="8 9">unnamed1</plasmid>
    </source>
</reference>
<keyword evidence="8" id="KW-0614">Plasmid</keyword>
<dbReference type="KEGG" id="rmar:GBA65_21400"/>
<feature type="domain" description="NADH:quinone oxidoreductase/Mrp antiporter transmembrane" evidence="7">
    <location>
        <begin position="117"/>
        <end position="401"/>
    </location>
</feature>
<comment type="subunit">
    <text evidence="5">NDH-1 is composed of 14 different subunits. Subunits NuoA, H, J, K, L, M, N constitute the membrane sector of the complex.</text>
</comment>
<feature type="transmembrane region" description="Helical" evidence="5">
    <location>
        <begin position="6"/>
        <end position="27"/>
    </location>
</feature>
<feature type="transmembrane region" description="Helical" evidence="5">
    <location>
        <begin position="388"/>
        <end position="407"/>
    </location>
</feature>
<evidence type="ECO:0000313" key="8">
    <source>
        <dbReference type="EMBL" id="QIN81167.1"/>
    </source>
</evidence>
<keyword evidence="2 5" id="KW-0812">Transmembrane</keyword>
<dbReference type="GO" id="GO:0048038">
    <property type="term" value="F:quinone binding"/>
    <property type="evidence" value="ECO:0007669"/>
    <property type="project" value="UniProtKB-KW"/>
</dbReference>
<evidence type="ECO:0000259" key="7">
    <source>
        <dbReference type="Pfam" id="PF00361"/>
    </source>
</evidence>
<feature type="transmembrane region" description="Helical" evidence="5">
    <location>
        <begin position="123"/>
        <end position="141"/>
    </location>
</feature>
<feature type="transmembrane region" description="Helical" evidence="5">
    <location>
        <begin position="286"/>
        <end position="305"/>
    </location>
</feature>
<dbReference type="InterPro" id="IPR010096">
    <property type="entry name" value="NADH-Q_OxRdtase_suN/2"/>
</dbReference>
<evidence type="ECO:0000256" key="1">
    <source>
        <dbReference type="ARBA" id="ARBA00004127"/>
    </source>
</evidence>
<keyword evidence="5" id="KW-0813">Transport</keyword>
<dbReference type="HAMAP" id="MF_00445">
    <property type="entry name" value="NDH1_NuoN_1"/>
    <property type="match status" value="1"/>
</dbReference>
<dbReference type="EC" id="7.1.1.-" evidence="5"/>
<comment type="catalytic activity">
    <reaction evidence="5">
        <text>a quinone + NADH + 5 H(+)(in) = a quinol + NAD(+) + 4 H(+)(out)</text>
        <dbReference type="Rhea" id="RHEA:57888"/>
        <dbReference type="ChEBI" id="CHEBI:15378"/>
        <dbReference type="ChEBI" id="CHEBI:24646"/>
        <dbReference type="ChEBI" id="CHEBI:57540"/>
        <dbReference type="ChEBI" id="CHEBI:57945"/>
        <dbReference type="ChEBI" id="CHEBI:132124"/>
    </reaction>
</comment>
<feature type="transmembrane region" description="Helical" evidence="5">
    <location>
        <begin position="311"/>
        <end position="336"/>
    </location>
</feature>
<feature type="transmembrane region" description="Helical" evidence="5">
    <location>
        <begin position="153"/>
        <end position="172"/>
    </location>
</feature>
<keyword evidence="4 5" id="KW-0472">Membrane</keyword>
<dbReference type="GO" id="GO:0042773">
    <property type="term" value="P:ATP synthesis coupled electron transport"/>
    <property type="evidence" value="ECO:0007669"/>
    <property type="project" value="InterPro"/>
</dbReference>
<keyword evidence="3 5" id="KW-1133">Transmembrane helix</keyword>
<geneLocation type="plasmid" evidence="8 9">
    <name>unnamed1</name>
</geneLocation>
<evidence type="ECO:0000256" key="3">
    <source>
        <dbReference type="ARBA" id="ARBA00022989"/>
    </source>
</evidence>
<accession>A0A6G8Q4C2</accession>
<dbReference type="GO" id="GO:0008137">
    <property type="term" value="F:NADH dehydrogenase (ubiquinone) activity"/>
    <property type="evidence" value="ECO:0007669"/>
    <property type="project" value="InterPro"/>
</dbReference>
<feature type="transmembrane region" description="Helical" evidence="5">
    <location>
        <begin position="357"/>
        <end position="382"/>
    </location>
</feature>
<feature type="transmembrane region" description="Helical" evidence="5">
    <location>
        <begin position="192"/>
        <end position="216"/>
    </location>
</feature>
<feature type="transmembrane region" description="Helical" evidence="5">
    <location>
        <begin position="260"/>
        <end position="279"/>
    </location>
</feature>
<dbReference type="AlphaFoldDB" id="A0A6G8Q4C2"/>
<evidence type="ECO:0000256" key="2">
    <source>
        <dbReference type="ARBA" id="ARBA00022692"/>
    </source>
</evidence>
<feature type="transmembrane region" description="Helical" evidence="5">
    <location>
        <begin position="228"/>
        <end position="248"/>
    </location>
</feature>
<feature type="transmembrane region" description="Helical" evidence="5">
    <location>
        <begin position="428"/>
        <end position="449"/>
    </location>
</feature>
<evidence type="ECO:0000256" key="5">
    <source>
        <dbReference type="HAMAP-Rule" id="MF_00445"/>
    </source>
</evidence>
<evidence type="ECO:0000313" key="9">
    <source>
        <dbReference type="Proteomes" id="UP000502706"/>
    </source>
</evidence>
<keyword evidence="5" id="KW-1278">Translocase</keyword>
<comment type="similarity">
    <text evidence="5">Belongs to the complex I subunit 2 family.</text>
</comment>
<dbReference type="EMBL" id="CP045122">
    <property type="protein sequence ID" value="QIN81167.1"/>
    <property type="molecule type" value="Genomic_DNA"/>
</dbReference>